<feature type="domain" description="Rhamnogalacturonase A/B/Epimerase-like pectate lyase" evidence="3">
    <location>
        <begin position="208"/>
        <end position="414"/>
    </location>
</feature>
<dbReference type="InterPro" id="IPR011050">
    <property type="entry name" value="Pectin_lyase_fold/virulence"/>
</dbReference>
<dbReference type="InterPro" id="IPR024535">
    <property type="entry name" value="RHGA/B-epi-like_pectate_lyase"/>
</dbReference>
<dbReference type="GO" id="GO:0016829">
    <property type="term" value="F:lyase activity"/>
    <property type="evidence" value="ECO:0007669"/>
    <property type="project" value="UniProtKB-KW"/>
</dbReference>
<comment type="subcellular location">
    <subcellularLocation>
        <location evidence="1">Virion</location>
    </subcellularLocation>
</comment>
<keyword evidence="4" id="KW-0456">Lyase</keyword>
<accession>A0A6J5M3C5</accession>
<dbReference type="GO" id="GO:0019058">
    <property type="term" value="P:viral life cycle"/>
    <property type="evidence" value="ECO:0007669"/>
    <property type="project" value="UniProtKB-ARBA"/>
</dbReference>
<dbReference type="InterPro" id="IPR012334">
    <property type="entry name" value="Pectin_lyas_fold"/>
</dbReference>
<dbReference type="GO" id="GO:0051701">
    <property type="term" value="P:biological process involved in interaction with host"/>
    <property type="evidence" value="ECO:0007669"/>
    <property type="project" value="UniProtKB-ARBA"/>
</dbReference>
<dbReference type="SMART" id="SM00710">
    <property type="entry name" value="PbH1"/>
    <property type="match status" value="4"/>
</dbReference>
<dbReference type="InterPro" id="IPR006626">
    <property type="entry name" value="PbH1"/>
</dbReference>
<sequence length="641" mass="66800">MSVNPSPIAGFAGQFFDNNGVILSGGKIYTYAAGTTTPQATYTSATGVTPHANPIVLDSAGRVPGGEIWLTDSLIYKFVIETSTAILIGTYDNITGVNSNFVNYTVQEEVITATAGQTVFNLTTINYTPGTNSLSVYIDGVNQYVGDSYLETDSDTVTFTAGLHVGAEVKFSTAVPVTTNTIDAANVSYDPPFTGSVPTNVEDKLAQYVSVKDFGAVGDGVTDDTAAIQAAIDTQRGVYFPRGTYLCTGTLTLTYNAGRLFGEDQYNTIIQGSPDSNYPILQIGMAGGTWGQYGNVSIDNLRIDGGRVVGAPSSASKGIETLWAAHLRLNNVRITNTRGYGMEMYTGGYSSILNCNITGHGITGLYLHGIDATDSVTSTLVQSCQISSNGTYGIHAKNFFNITLDANILEDIGTGGVGAAIKMEGSALRNMSIIHNYLEANNDAAYDIDGGGIGIQGLSIQDNWLAGTPATSTYNFAGSTLVNAIVQGNEGGDTVVSALSGINGLRSLELLGSANVNTSAQIITSTIGGFSQDLCTVTMSAGTWIIEGVLQTEDAGGCVSVAAGIALSNAPGQSGKKVETNVNFSGAADYTESFAAGDVARLQFTTYVTVTSTTTQYMAAYIDISAGSLAYKGQLRAVRVA</sequence>
<protein>
    <submittedName>
        <fullName evidence="4">Pectate lyase superfamily protein</fullName>
    </submittedName>
</protein>
<evidence type="ECO:0000256" key="2">
    <source>
        <dbReference type="ARBA" id="ARBA00022844"/>
    </source>
</evidence>
<evidence type="ECO:0000259" key="3">
    <source>
        <dbReference type="Pfam" id="PF12708"/>
    </source>
</evidence>
<dbReference type="EMBL" id="LR796372">
    <property type="protein sequence ID" value="CAB4140681.1"/>
    <property type="molecule type" value="Genomic_DNA"/>
</dbReference>
<reference evidence="4" key="1">
    <citation type="submission" date="2020-04" db="EMBL/GenBank/DDBJ databases">
        <authorList>
            <person name="Chiriac C."/>
            <person name="Salcher M."/>
            <person name="Ghai R."/>
            <person name="Kavagutti S V."/>
        </authorList>
    </citation>
    <scope>NUCLEOTIDE SEQUENCE</scope>
</reference>
<name>A0A6J5M3C5_9CAUD</name>
<evidence type="ECO:0000256" key="1">
    <source>
        <dbReference type="ARBA" id="ARBA00004328"/>
    </source>
</evidence>
<dbReference type="Pfam" id="PF12708">
    <property type="entry name" value="Pect-lyase_RHGA_epim"/>
    <property type="match status" value="1"/>
</dbReference>
<dbReference type="Gene3D" id="2.160.20.10">
    <property type="entry name" value="Single-stranded right-handed beta-helix, Pectin lyase-like"/>
    <property type="match status" value="1"/>
</dbReference>
<gene>
    <name evidence="4" type="ORF">UFOVP406_51</name>
</gene>
<keyword evidence="2" id="KW-0946">Virion</keyword>
<evidence type="ECO:0000313" key="4">
    <source>
        <dbReference type="EMBL" id="CAB4140681.1"/>
    </source>
</evidence>
<dbReference type="GO" id="GO:0044423">
    <property type="term" value="C:virion component"/>
    <property type="evidence" value="ECO:0007669"/>
    <property type="project" value="UniProtKB-KW"/>
</dbReference>
<proteinExistence type="predicted"/>
<dbReference type="SUPFAM" id="SSF51126">
    <property type="entry name" value="Pectin lyase-like"/>
    <property type="match status" value="1"/>
</dbReference>
<organism evidence="4">
    <name type="scientific">uncultured Caudovirales phage</name>
    <dbReference type="NCBI Taxonomy" id="2100421"/>
    <lineage>
        <taxon>Viruses</taxon>
        <taxon>Duplodnaviria</taxon>
        <taxon>Heunggongvirae</taxon>
        <taxon>Uroviricota</taxon>
        <taxon>Caudoviricetes</taxon>
        <taxon>Peduoviridae</taxon>
        <taxon>Maltschvirus</taxon>
        <taxon>Maltschvirus maltsch</taxon>
    </lineage>
</organism>